<evidence type="ECO:0000313" key="1">
    <source>
        <dbReference type="EMBL" id="KMY49262.1"/>
    </source>
</evidence>
<evidence type="ECO:0000313" key="2">
    <source>
        <dbReference type="Proteomes" id="UP000037146"/>
    </source>
</evidence>
<sequence length="194" mass="23109">MPSLKNQQRIEEILLSLKKCDYLSREQLQKMHNLGQTRNAQRLLSSMEEYISHFTEDRKKIYYLNAIGREVVQSEKVRKKTAMIHHYLMRNDLYIHMNRPSSWKNEIKISIPDTKLSIVADSAFISNKIHHFVEVDYQQSMKKNVDKINRYKKLSTINSQFALIWVTKTPYRKKKLESLCTGLKGKVYLWEDIK</sequence>
<reference evidence="2" key="1">
    <citation type="submission" date="2015-07" db="EMBL/GenBank/DDBJ databases">
        <title>Genome sequencing project for genomic taxonomy and phylogenomics of Bacillus-like bacteria.</title>
        <authorList>
            <person name="Liu B."/>
            <person name="Wang J."/>
            <person name="Zhu Y."/>
            <person name="Liu G."/>
            <person name="Chen Q."/>
            <person name="Chen Z."/>
            <person name="Lan J."/>
            <person name="Che J."/>
            <person name="Ge C."/>
            <person name="Shi H."/>
            <person name="Pan Z."/>
            <person name="Liu X."/>
        </authorList>
    </citation>
    <scope>NUCLEOTIDE SEQUENCE [LARGE SCALE GENOMIC DNA]</scope>
    <source>
        <strain evidence="2">FJAT-27997</strain>
    </source>
</reference>
<proteinExistence type="predicted"/>
<keyword evidence="2" id="KW-1185">Reference proteome</keyword>
<dbReference type="AlphaFoldDB" id="A0A0K9GSL0"/>
<evidence type="ECO:0008006" key="3">
    <source>
        <dbReference type="Google" id="ProtNLM"/>
    </source>
</evidence>
<dbReference type="Pfam" id="PF13814">
    <property type="entry name" value="Replic_Relax"/>
    <property type="match status" value="1"/>
</dbReference>
<organism evidence="1 2">
    <name type="scientific">Peribacillus loiseleuriae</name>
    <dbReference type="NCBI Taxonomy" id="1679170"/>
    <lineage>
        <taxon>Bacteria</taxon>
        <taxon>Bacillati</taxon>
        <taxon>Bacillota</taxon>
        <taxon>Bacilli</taxon>
        <taxon>Bacillales</taxon>
        <taxon>Bacillaceae</taxon>
        <taxon>Peribacillus</taxon>
    </lineage>
</organism>
<gene>
    <name evidence="1" type="ORF">AC625_06775</name>
</gene>
<dbReference type="Proteomes" id="UP000037146">
    <property type="component" value="Unassembled WGS sequence"/>
</dbReference>
<accession>A0A0K9GSL0</accession>
<protein>
    <recommendedName>
        <fullName evidence="3">Replication-relaxation</fullName>
    </recommendedName>
</protein>
<comment type="caution">
    <text evidence="1">The sequence shown here is derived from an EMBL/GenBank/DDBJ whole genome shotgun (WGS) entry which is preliminary data.</text>
</comment>
<dbReference type="EMBL" id="LFZW01000001">
    <property type="protein sequence ID" value="KMY49262.1"/>
    <property type="molecule type" value="Genomic_DNA"/>
</dbReference>
<dbReference type="InterPro" id="IPR025855">
    <property type="entry name" value="Replic_Relax"/>
</dbReference>
<dbReference type="STRING" id="1679170.AC625_06775"/>
<dbReference type="PATRIC" id="fig|1679170.3.peg.1456"/>
<name>A0A0K9GSL0_9BACI</name>